<dbReference type="InterPro" id="IPR048270">
    <property type="entry name" value="PNMA_C"/>
</dbReference>
<gene>
    <name evidence="2" type="ORF">V1264_002453</name>
</gene>
<protein>
    <recommendedName>
        <fullName evidence="1">Paraneoplastic antigen Ma-like C-terminal domain-containing protein</fullName>
    </recommendedName>
</protein>
<organism evidence="2 3">
    <name type="scientific">Littorina saxatilis</name>
    <dbReference type="NCBI Taxonomy" id="31220"/>
    <lineage>
        <taxon>Eukaryota</taxon>
        <taxon>Metazoa</taxon>
        <taxon>Spiralia</taxon>
        <taxon>Lophotrochozoa</taxon>
        <taxon>Mollusca</taxon>
        <taxon>Gastropoda</taxon>
        <taxon>Caenogastropoda</taxon>
        <taxon>Littorinimorpha</taxon>
        <taxon>Littorinoidea</taxon>
        <taxon>Littorinidae</taxon>
        <taxon>Littorina</taxon>
    </lineage>
</organism>
<evidence type="ECO:0000313" key="3">
    <source>
        <dbReference type="Proteomes" id="UP001374579"/>
    </source>
</evidence>
<comment type="caution">
    <text evidence="2">The sequence shown here is derived from an EMBL/GenBank/DDBJ whole genome shotgun (WGS) entry which is preliminary data.</text>
</comment>
<dbReference type="EMBL" id="JBAMIC010000001">
    <property type="protein sequence ID" value="KAK7116842.1"/>
    <property type="molecule type" value="Genomic_DNA"/>
</dbReference>
<feature type="domain" description="Paraneoplastic antigen Ma-like C-terminal" evidence="1">
    <location>
        <begin position="34"/>
        <end position="125"/>
    </location>
</feature>
<keyword evidence="3" id="KW-1185">Reference proteome</keyword>
<sequence>MENIPCVSVFDPKGEPSLVSARWERWGKSFNIYLVALGDVAGARKKALLLHCGGSELQEIFETFEFAGDDVTPDNCSYAQALEALNKHFGAQRNDTFERNVFRQMAQKEGEATAQFITRLRQQAKHCNFGPTLGENIRDQVIDKCADKRLKAKLLERMNLTLPVLMQISQAHEAASGFVRQMTPSTSTDAADSQLVGAVGGRSSSKYVKERQTRASRHKVEKKKGACFRCGQNTHHAKDPTCPAMGKTCRLAVPKTEPFRCCV</sequence>
<dbReference type="Proteomes" id="UP001374579">
    <property type="component" value="Unassembled WGS sequence"/>
</dbReference>
<accession>A0AAN9C3F2</accession>
<evidence type="ECO:0000313" key="2">
    <source>
        <dbReference type="EMBL" id="KAK7116842.1"/>
    </source>
</evidence>
<dbReference type="PANTHER" id="PTHR33198">
    <property type="entry name" value="ANK_REP_REGION DOMAIN-CONTAINING PROTEIN-RELATED"/>
    <property type="match status" value="1"/>
</dbReference>
<dbReference type="Pfam" id="PF14893">
    <property type="entry name" value="PNMA"/>
    <property type="match status" value="1"/>
</dbReference>
<dbReference type="PANTHER" id="PTHR33198:SF20">
    <property type="entry name" value="RETROTRANSPOSON GAG DOMAIN-CONTAINING PROTEIN"/>
    <property type="match status" value="1"/>
</dbReference>
<evidence type="ECO:0000259" key="1">
    <source>
        <dbReference type="Pfam" id="PF14893"/>
    </source>
</evidence>
<proteinExistence type="predicted"/>
<reference evidence="2 3" key="1">
    <citation type="submission" date="2024-02" db="EMBL/GenBank/DDBJ databases">
        <title>Chromosome-scale genome assembly of the rough periwinkle Littorina saxatilis.</title>
        <authorList>
            <person name="De Jode A."/>
            <person name="Faria R."/>
            <person name="Formenti G."/>
            <person name="Sims Y."/>
            <person name="Smith T.P."/>
            <person name="Tracey A."/>
            <person name="Wood J.M.D."/>
            <person name="Zagrodzka Z.B."/>
            <person name="Johannesson K."/>
            <person name="Butlin R.K."/>
            <person name="Leder E.H."/>
        </authorList>
    </citation>
    <scope>NUCLEOTIDE SEQUENCE [LARGE SCALE GENOMIC DNA]</scope>
    <source>
        <strain evidence="2">Snail1</strain>
        <tissue evidence="2">Muscle</tissue>
    </source>
</reference>
<name>A0AAN9C3F2_9CAEN</name>
<dbReference type="AlphaFoldDB" id="A0AAN9C3F2"/>